<dbReference type="Proteomes" id="UP001055153">
    <property type="component" value="Unassembled WGS sequence"/>
</dbReference>
<evidence type="ECO:0000313" key="2">
    <source>
        <dbReference type="Proteomes" id="UP001055153"/>
    </source>
</evidence>
<sequence length="37" mass="4056">MTCAPYTPRPAGARAYTCRCGVRWALVDDGWIKVGGR</sequence>
<dbReference type="EMBL" id="BPQQ01000028">
    <property type="protein sequence ID" value="GJE00581.1"/>
    <property type="molecule type" value="Genomic_DNA"/>
</dbReference>
<keyword evidence="2" id="KW-1185">Reference proteome</keyword>
<name>A0ABQ4SBI6_9HYPH</name>
<proteinExistence type="predicted"/>
<accession>A0ABQ4SBI6</accession>
<reference evidence="1" key="1">
    <citation type="journal article" date="2021" name="Front. Microbiol.">
        <title>Comprehensive Comparative Genomics and Phenotyping of Methylobacterium Species.</title>
        <authorList>
            <person name="Alessa O."/>
            <person name="Ogura Y."/>
            <person name="Fujitani Y."/>
            <person name="Takami H."/>
            <person name="Hayashi T."/>
            <person name="Sahin N."/>
            <person name="Tani A."/>
        </authorList>
    </citation>
    <scope>NUCLEOTIDE SEQUENCE</scope>
    <source>
        <strain evidence="1">DSM 17168</strain>
    </source>
</reference>
<organism evidence="1 2">
    <name type="scientific">Methylobacterium isbiliense</name>
    <dbReference type="NCBI Taxonomy" id="315478"/>
    <lineage>
        <taxon>Bacteria</taxon>
        <taxon>Pseudomonadati</taxon>
        <taxon>Pseudomonadota</taxon>
        <taxon>Alphaproteobacteria</taxon>
        <taxon>Hyphomicrobiales</taxon>
        <taxon>Methylobacteriaceae</taxon>
        <taxon>Methylobacterium</taxon>
    </lineage>
</organism>
<protein>
    <submittedName>
        <fullName evidence="1">Uncharacterized protein</fullName>
    </submittedName>
</protein>
<comment type="caution">
    <text evidence="1">The sequence shown here is derived from an EMBL/GenBank/DDBJ whole genome shotgun (WGS) entry which is preliminary data.</text>
</comment>
<evidence type="ECO:0000313" key="1">
    <source>
        <dbReference type="EMBL" id="GJE00581.1"/>
    </source>
</evidence>
<reference evidence="1" key="2">
    <citation type="submission" date="2021-08" db="EMBL/GenBank/DDBJ databases">
        <authorList>
            <person name="Tani A."/>
            <person name="Ola A."/>
            <person name="Ogura Y."/>
            <person name="Katsura K."/>
            <person name="Hayashi T."/>
        </authorList>
    </citation>
    <scope>NUCLEOTIDE SEQUENCE</scope>
    <source>
        <strain evidence="1">DSM 17168</strain>
    </source>
</reference>
<gene>
    <name evidence="1" type="ORF">GMJLKIPL_2504</name>
</gene>